<protein>
    <submittedName>
        <fullName evidence="1">Uncharacterized protein</fullName>
    </submittedName>
</protein>
<dbReference type="AlphaFoldDB" id="G9WI79"/>
<dbReference type="Proteomes" id="UP000004959">
    <property type="component" value="Chromosome"/>
</dbReference>
<reference evidence="1 2" key="1">
    <citation type="journal article" date="2012" name="PLoS ONE">
        <title>Functional divergence in the genus oenococcus as predicted by genome sequencing of the newly-described species, Oenococcus kitaharae.</title>
        <authorList>
            <person name="Borneman A.R."/>
            <person name="McCarthy J.M."/>
            <person name="Chambers P.J."/>
            <person name="Bartowsky E.J."/>
        </authorList>
    </citation>
    <scope>NUCLEOTIDE SEQUENCE [LARGE SCALE GENOMIC DNA]</scope>
    <source>
        <strain evidence="2">DSM17330</strain>
    </source>
</reference>
<evidence type="ECO:0000313" key="2">
    <source>
        <dbReference type="Proteomes" id="UP000004959"/>
    </source>
</evidence>
<dbReference type="HOGENOM" id="CLU_147330_0_0_9"/>
<name>G9WI79_9LACO</name>
<comment type="caution">
    <text evidence="1">The sequence shown here is derived from an EMBL/GenBank/DDBJ whole genome shotgun (WGS) entry which is preliminary data.</text>
</comment>
<sequence length="147" mass="16919">MKPVKTQQFAYQLQEFLNRVDQINEKVNPSYIKLKAALDDHKLAEMPDADFKEIAADFYDASEAYEKEALVLKDLQVPVQLLGMKTNLVGHFHDYVLSTQEMAESLDPGEKQVDMAKFSKSEEDQEHFMTQINHTMTRILTAPGLRR</sequence>
<dbReference type="eggNOG" id="ENOG50331U3">
    <property type="taxonomic scope" value="Bacteria"/>
</dbReference>
<accession>G9WI79</accession>
<evidence type="ECO:0000313" key="1">
    <source>
        <dbReference type="EMBL" id="EHN59201.1"/>
    </source>
</evidence>
<proteinExistence type="predicted"/>
<organism evidence="1 2">
    <name type="scientific">Oenococcus kitaharae DSM 17330</name>
    <dbReference type="NCBI Taxonomy" id="1045004"/>
    <lineage>
        <taxon>Bacteria</taxon>
        <taxon>Bacillati</taxon>
        <taxon>Bacillota</taxon>
        <taxon>Bacilli</taxon>
        <taxon>Lactobacillales</taxon>
        <taxon>Lactobacillaceae</taxon>
        <taxon>Oenococcus</taxon>
    </lineage>
</organism>
<dbReference type="PATRIC" id="fig|1045004.4.peg.1097"/>
<dbReference type="EMBL" id="AFVZ01000001">
    <property type="protein sequence ID" value="EHN59201.1"/>
    <property type="molecule type" value="Genomic_DNA"/>
</dbReference>
<keyword evidence="2" id="KW-1185">Reference proteome</keyword>
<dbReference type="RefSeq" id="WP_007745977.1">
    <property type="nucleotide sequence ID" value="NZ_CM001398.1"/>
</dbReference>
<dbReference type="STRING" id="336988.NT96_07820"/>
<gene>
    <name evidence="1" type="ORF">OKIT_1101</name>
</gene>
<dbReference type="OrthoDB" id="2146076at2"/>